<dbReference type="Gene3D" id="3.40.50.720">
    <property type="entry name" value="NAD(P)-binding Rossmann-like Domain"/>
    <property type="match status" value="1"/>
</dbReference>
<dbReference type="EC" id="1.1.1.100" evidence="3"/>
<keyword evidence="2 3" id="KW-0560">Oxidoreductase</keyword>
<dbReference type="PROSITE" id="PS51318">
    <property type="entry name" value="TAT"/>
    <property type="match status" value="1"/>
</dbReference>
<dbReference type="SUPFAM" id="SSF51735">
    <property type="entry name" value="NAD(P)-binding Rossmann-fold domains"/>
    <property type="match status" value="1"/>
</dbReference>
<dbReference type="GO" id="GO:0004316">
    <property type="term" value="F:3-oxoacyl-[acyl-carrier-protein] reductase (NADPH) activity"/>
    <property type="evidence" value="ECO:0007669"/>
    <property type="project" value="UniProtKB-EC"/>
</dbReference>
<dbReference type="FunFam" id="3.40.50.720:FF:000084">
    <property type="entry name" value="Short-chain dehydrogenase reductase"/>
    <property type="match status" value="1"/>
</dbReference>
<dbReference type="EMBL" id="JACHNU010000001">
    <property type="protein sequence ID" value="MBB4660924.1"/>
    <property type="molecule type" value="Genomic_DNA"/>
</dbReference>
<dbReference type="RefSeq" id="WP_183338646.1">
    <property type="nucleotide sequence ID" value="NZ_JACHNU010000001.1"/>
</dbReference>
<dbReference type="InterPro" id="IPR002347">
    <property type="entry name" value="SDR_fam"/>
</dbReference>
<name>A0A840I9Y2_9ACTN</name>
<organism evidence="3 4">
    <name type="scientific">Conexibacter arvalis</name>
    <dbReference type="NCBI Taxonomy" id="912552"/>
    <lineage>
        <taxon>Bacteria</taxon>
        <taxon>Bacillati</taxon>
        <taxon>Actinomycetota</taxon>
        <taxon>Thermoleophilia</taxon>
        <taxon>Solirubrobacterales</taxon>
        <taxon>Conexibacteraceae</taxon>
        <taxon>Conexibacter</taxon>
    </lineage>
</organism>
<evidence type="ECO:0000256" key="2">
    <source>
        <dbReference type="ARBA" id="ARBA00023002"/>
    </source>
</evidence>
<dbReference type="CDD" id="cd05233">
    <property type="entry name" value="SDR_c"/>
    <property type="match status" value="1"/>
</dbReference>
<dbReference type="PANTHER" id="PTHR42760">
    <property type="entry name" value="SHORT-CHAIN DEHYDROGENASES/REDUCTASES FAMILY MEMBER"/>
    <property type="match status" value="1"/>
</dbReference>
<dbReference type="PRINTS" id="PR00080">
    <property type="entry name" value="SDRFAMILY"/>
</dbReference>
<sequence length="256" mass="25896">MSDRTDPPAPRRALVTGASSGIGAATAVALAAAGCELLITYARDAEGAAATAAACAERGAAPRVARLDLRDPASIDAVLEEARASWGELHVLVNNGGICPYTAADEITVDEWDAVNETNARGTFLMLRGALPLLRAASGDRSVVNVASLAGQAGGVSTSVHYAASKGAILALSRTYARLLAAEGIRVNVVAPGPVESGITSQLGDARHDDLAAAVPLRRFGRPEEAASAIALLASPAAGFTTGATYDVNGGLRIDA</sequence>
<dbReference type="PANTHER" id="PTHR42760:SF135">
    <property type="entry name" value="BLL7886 PROTEIN"/>
    <property type="match status" value="1"/>
</dbReference>
<comment type="caution">
    <text evidence="3">The sequence shown here is derived from an EMBL/GenBank/DDBJ whole genome shotgun (WGS) entry which is preliminary data.</text>
</comment>
<dbReference type="InterPro" id="IPR020904">
    <property type="entry name" value="Sc_DH/Rdtase_CS"/>
</dbReference>
<reference evidence="3 4" key="1">
    <citation type="submission" date="2020-08" db="EMBL/GenBank/DDBJ databases">
        <title>Genomic Encyclopedia of Archaeal and Bacterial Type Strains, Phase II (KMG-II): from individual species to whole genera.</title>
        <authorList>
            <person name="Goeker M."/>
        </authorList>
    </citation>
    <scope>NUCLEOTIDE SEQUENCE [LARGE SCALE GENOMIC DNA]</scope>
    <source>
        <strain evidence="3 4">DSM 23288</strain>
    </source>
</reference>
<dbReference type="InterPro" id="IPR006311">
    <property type="entry name" value="TAT_signal"/>
</dbReference>
<evidence type="ECO:0000313" key="4">
    <source>
        <dbReference type="Proteomes" id="UP000585272"/>
    </source>
</evidence>
<dbReference type="PRINTS" id="PR00081">
    <property type="entry name" value="GDHRDH"/>
</dbReference>
<keyword evidence="4" id="KW-1185">Reference proteome</keyword>
<dbReference type="AlphaFoldDB" id="A0A840I9Y2"/>
<protein>
    <submittedName>
        <fullName evidence="3">3-oxoacyl-[acyl-carrier protein] reductase</fullName>
        <ecNumber evidence="3">1.1.1.100</ecNumber>
    </submittedName>
</protein>
<accession>A0A840I9Y2</accession>
<dbReference type="InterPro" id="IPR036291">
    <property type="entry name" value="NAD(P)-bd_dom_sf"/>
</dbReference>
<evidence type="ECO:0000313" key="3">
    <source>
        <dbReference type="EMBL" id="MBB4660924.1"/>
    </source>
</evidence>
<dbReference type="Pfam" id="PF13561">
    <property type="entry name" value="adh_short_C2"/>
    <property type="match status" value="1"/>
</dbReference>
<proteinExistence type="inferred from homology"/>
<dbReference type="GO" id="GO:0030497">
    <property type="term" value="P:fatty acid elongation"/>
    <property type="evidence" value="ECO:0007669"/>
    <property type="project" value="TreeGrafter"/>
</dbReference>
<evidence type="ECO:0000256" key="1">
    <source>
        <dbReference type="ARBA" id="ARBA00006484"/>
    </source>
</evidence>
<comment type="similarity">
    <text evidence="1">Belongs to the short-chain dehydrogenases/reductases (SDR) family.</text>
</comment>
<gene>
    <name evidence="3" type="ORF">BDZ31_000497</name>
</gene>
<dbReference type="PROSITE" id="PS00061">
    <property type="entry name" value="ADH_SHORT"/>
    <property type="match status" value="1"/>
</dbReference>
<dbReference type="Proteomes" id="UP000585272">
    <property type="component" value="Unassembled WGS sequence"/>
</dbReference>
<dbReference type="PROSITE" id="PS51257">
    <property type="entry name" value="PROKAR_LIPOPROTEIN"/>
    <property type="match status" value="1"/>
</dbReference>